<dbReference type="AlphaFoldDB" id="A0AAW6CPA4"/>
<accession>A0AAW6CPA4</accession>
<organism evidence="2 3">
    <name type="scientific">Flavonifractor plautii</name>
    <name type="common">Fusobacterium plautii</name>
    <dbReference type="NCBI Taxonomy" id="292800"/>
    <lineage>
        <taxon>Bacteria</taxon>
        <taxon>Bacillati</taxon>
        <taxon>Bacillota</taxon>
        <taxon>Clostridia</taxon>
        <taxon>Eubacteriales</taxon>
        <taxon>Oscillospiraceae</taxon>
        <taxon>Flavonifractor</taxon>
    </lineage>
</organism>
<dbReference type="RefSeq" id="WP_154025007.1">
    <property type="nucleotide sequence ID" value="NZ_CAAKOI010000412.1"/>
</dbReference>
<sequence>MDIEKLIERLRTDSLYADKATLEIMDLCMEAADAISTLQAENEKLLAELDDLRIQWDMYGGDVGITAVYEELEQVKQERDAAVGDMEALMWYSGEGCQICANAVEVHKRPYVRLDCKLGSGIDCKPKWRGQKEG</sequence>
<keyword evidence="1" id="KW-0175">Coiled coil</keyword>
<comment type="caution">
    <text evidence="2">The sequence shown here is derived from an EMBL/GenBank/DDBJ whole genome shotgun (WGS) entry which is preliminary data.</text>
</comment>
<protein>
    <submittedName>
        <fullName evidence="2">Uncharacterized protein</fullName>
    </submittedName>
</protein>
<evidence type="ECO:0000313" key="2">
    <source>
        <dbReference type="EMBL" id="MDB7936441.1"/>
    </source>
</evidence>
<gene>
    <name evidence="2" type="ORF">PNE06_25535</name>
</gene>
<proteinExistence type="predicted"/>
<name>A0AAW6CPA4_FLAPL</name>
<dbReference type="Proteomes" id="UP001211173">
    <property type="component" value="Unassembled WGS sequence"/>
</dbReference>
<evidence type="ECO:0000313" key="3">
    <source>
        <dbReference type="Proteomes" id="UP001211173"/>
    </source>
</evidence>
<feature type="coiled-coil region" evidence="1">
    <location>
        <begin position="28"/>
        <end position="55"/>
    </location>
</feature>
<evidence type="ECO:0000256" key="1">
    <source>
        <dbReference type="SAM" id="Coils"/>
    </source>
</evidence>
<reference evidence="2" key="1">
    <citation type="submission" date="2023-01" db="EMBL/GenBank/DDBJ databases">
        <title>Human gut microbiome strain richness.</title>
        <authorList>
            <person name="Chen-Liaw A."/>
        </authorList>
    </citation>
    <scope>NUCLEOTIDE SEQUENCE</scope>
    <source>
        <strain evidence="2">1001287st1_F4_1001285I_161205</strain>
    </source>
</reference>
<dbReference type="EMBL" id="JAQLWV010000135">
    <property type="protein sequence ID" value="MDB7936441.1"/>
    <property type="molecule type" value="Genomic_DNA"/>
</dbReference>